<dbReference type="HOGENOM" id="CLU_309197_0_0_2"/>
<feature type="coiled-coil region" evidence="1">
    <location>
        <begin position="738"/>
        <end position="769"/>
    </location>
</feature>
<dbReference type="GO" id="GO:0003677">
    <property type="term" value="F:DNA binding"/>
    <property type="evidence" value="ECO:0007669"/>
    <property type="project" value="InterPro"/>
</dbReference>
<dbReference type="AlphaFoldDB" id="L0JXI3"/>
<evidence type="ECO:0000313" key="4">
    <source>
        <dbReference type="EMBL" id="AGB37015.1"/>
    </source>
</evidence>
<feature type="domain" description="Pyrrolo-quinoline quinone repeat" evidence="3">
    <location>
        <begin position="300"/>
        <end position="377"/>
    </location>
</feature>
<dbReference type="eggNOG" id="arCOG02782">
    <property type="taxonomic scope" value="Archaea"/>
</dbReference>
<dbReference type="GO" id="GO:0015666">
    <property type="term" value="F:restriction endodeoxyribonuclease activity"/>
    <property type="evidence" value="ECO:0007669"/>
    <property type="project" value="TreeGrafter"/>
</dbReference>
<sequence>MKSSRREVLGTITTAGVVGYVSRSNTASQEETNQKIGFPLEFAWDTEFSGVSHHVSRSEETVFVGVGRESIDDQIIALDLMSGREQWTIDVSSIVGTPIYDSDSNYVFTSVGNAVAAYDYDTQEQVWQTQLQYETTYYIVHPFEDFVLAENYEIDTLGRDRYEYRHSQLVALDKSTGEIKWRIESQTRLILVGETDDTLYLSQGADVFETDPYQPLELTPEITALDKETKDERWTSPPLEDFETILDGFDQGIVWLATNGRASALDSQTGDTYWETQLTPATPSSVGQAGPYGFVLDESDTITAFAASDGEIVWQQSYEESSGQFAVTEDTLINQTDSGFQCIDTVTGEVIDTYSIVGPVETVYGDVETVAVQTESGIHLYHGQRYLTDSALDDARGIGLLHGSVLATVSGYGEKLTAAEIAFEERQYSRAQELAESAERRGRLITGGAGIAVLGLIGSIGAGTYRHLQRRKYWNQIQTDYETTVKKAVTLQDTLPEYSDAVEHRIEDGAPDQYESLDDARQAVTDLDRFLEVLDNYATVRDQITELQKSTDCDIWYVINQEERLTVEPSTPVIGLDQDVDRLQTIVEATAETLRQKTKVEQQAAEVGSAADDYDWMSAVDQAEQALREGDLDQIRDAQESLSTINTTLEMIEQRQQLVARIDSEGRVAGINQLQLQNRIEAEPYPADVSGAVDRMEIYDDLVTCIERIAVVVRWESRVATDDIVDNINSQIEKNEPDSDLQAKIAEQVNELETLREAATQAYDALDDLCSAQDSQQTTPEVNELETELHKALVAGDAEQVDDISKRLQSMVDATWELNDVIEFDWQEFENLVARLYEDKGYDTRVTQRADDRGIDIIAENGQNQLIIQAKRHSFGNNVGRPTVQKTIGALSGTSANMAVIVTTAGFTQSAKEEAGRHIGRIKLVNGPQLISELNKSHLTPVAYETLQSDGLP</sequence>
<dbReference type="InterPro" id="IPR007560">
    <property type="entry name" value="Restrct_endonuc_IV_Mrr"/>
</dbReference>
<dbReference type="InterPro" id="IPR011047">
    <property type="entry name" value="Quinoprotein_ADH-like_sf"/>
</dbReference>
<name>L0JXI3_9EURY</name>
<accession>L0JXI3</accession>
<dbReference type="InterPro" id="IPR011335">
    <property type="entry name" value="Restrct_endonuc-II-like"/>
</dbReference>
<dbReference type="eggNOG" id="arCOG00373">
    <property type="taxonomic scope" value="Archaea"/>
</dbReference>
<feature type="domain" description="Pyrrolo-quinoline quinone repeat" evidence="3">
    <location>
        <begin position="167"/>
        <end position="286"/>
    </location>
</feature>
<keyword evidence="4" id="KW-0378">Hydrolase</keyword>
<dbReference type="InterPro" id="IPR015943">
    <property type="entry name" value="WD40/YVTN_repeat-like_dom_sf"/>
</dbReference>
<dbReference type="InterPro" id="IPR011856">
    <property type="entry name" value="tRNA_endonuc-like_dom_sf"/>
</dbReference>
<dbReference type="Gene3D" id="3.40.1350.10">
    <property type="match status" value="1"/>
</dbReference>
<dbReference type="InterPro" id="IPR052906">
    <property type="entry name" value="Type_IV_Methyl-Rstrct_Enzyme"/>
</dbReference>
<organism evidence="4 5">
    <name type="scientific">Natronococcus occultus SP4</name>
    <dbReference type="NCBI Taxonomy" id="694430"/>
    <lineage>
        <taxon>Archaea</taxon>
        <taxon>Methanobacteriati</taxon>
        <taxon>Methanobacteriota</taxon>
        <taxon>Stenosarchaea group</taxon>
        <taxon>Halobacteria</taxon>
        <taxon>Halobacteriales</taxon>
        <taxon>Natrialbaceae</taxon>
        <taxon>Natronococcus</taxon>
    </lineage>
</organism>
<dbReference type="PANTHER" id="PTHR30015">
    <property type="entry name" value="MRR RESTRICTION SYSTEM PROTEIN"/>
    <property type="match status" value="1"/>
</dbReference>
<evidence type="ECO:0000259" key="3">
    <source>
        <dbReference type="Pfam" id="PF13360"/>
    </source>
</evidence>
<reference evidence="4 5" key="1">
    <citation type="submission" date="2012-11" db="EMBL/GenBank/DDBJ databases">
        <title>FINISHED of Natronococcus occultus SP4, DSM 3396.</title>
        <authorList>
            <consortium name="DOE Joint Genome Institute"/>
            <person name="Eisen J."/>
            <person name="Huntemann M."/>
            <person name="Wei C.-L."/>
            <person name="Han J."/>
            <person name="Detter J.C."/>
            <person name="Han C."/>
            <person name="Tapia R."/>
            <person name="Chen A."/>
            <person name="Kyrpides N."/>
            <person name="Mavromatis K."/>
            <person name="Markowitz V."/>
            <person name="Szeto E."/>
            <person name="Ivanova N."/>
            <person name="Mikhailova N."/>
            <person name="Ovchinnikova G."/>
            <person name="Pagani I."/>
            <person name="Pati A."/>
            <person name="Goodwin L."/>
            <person name="Nordberg H.P."/>
            <person name="Cantor M.N."/>
            <person name="Hua S.X."/>
            <person name="Woyke T."/>
            <person name="Eisen J."/>
            <person name="Klenk H.-P."/>
            <person name="Klenk H.-P."/>
        </authorList>
    </citation>
    <scope>NUCLEOTIDE SEQUENCE [LARGE SCALE GENOMIC DNA]</scope>
    <source>
        <strain evidence="4 5">SP4</strain>
    </source>
</reference>
<dbReference type="KEGG" id="nou:Natoc_1178"/>
<feature type="domain" description="Restriction endonuclease type IV Mrr" evidence="2">
    <location>
        <begin position="823"/>
        <end position="932"/>
    </location>
</feature>
<dbReference type="Proteomes" id="UP000010878">
    <property type="component" value="Chromosome"/>
</dbReference>
<dbReference type="RefSeq" id="WP_015320466.1">
    <property type="nucleotide sequence ID" value="NC_019974.1"/>
</dbReference>
<protein>
    <submittedName>
        <fullName evidence="4">Restriction endonuclease</fullName>
    </submittedName>
</protein>
<evidence type="ECO:0000256" key="1">
    <source>
        <dbReference type="SAM" id="Coils"/>
    </source>
</evidence>
<dbReference type="OrthoDB" id="185336at2157"/>
<dbReference type="InterPro" id="IPR002372">
    <property type="entry name" value="PQQ_rpt_dom"/>
</dbReference>
<dbReference type="GO" id="GO:0009307">
    <property type="term" value="P:DNA restriction-modification system"/>
    <property type="evidence" value="ECO:0007669"/>
    <property type="project" value="InterPro"/>
</dbReference>
<dbReference type="Pfam" id="PF04471">
    <property type="entry name" value="Mrr_cat"/>
    <property type="match status" value="1"/>
</dbReference>
<dbReference type="Pfam" id="PF13360">
    <property type="entry name" value="PQQ_2"/>
    <property type="match status" value="3"/>
</dbReference>
<dbReference type="EMBL" id="CP003929">
    <property type="protein sequence ID" value="AGB37015.1"/>
    <property type="molecule type" value="Genomic_DNA"/>
</dbReference>
<evidence type="ECO:0000259" key="2">
    <source>
        <dbReference type="Pfam" id="PF04471"/>
    </source>
</evidence>
<proteinExistence type="predicted"/>
<evidence type="ECO:0000313" key="5">
    <source>
        <dbReference type="Proteomes" id="UP000010878"/>
    </source>
</evidence>
<keyword evidence="5" id="KW-1185">Reference proteome</keyword>
<dbReference type="GeneID" id="14402619"/>
<dbReference type="PANTHER" id="PTHR30015:SF7">
    <property type="entry name" value="TYPE IV METHYL-DIRECTED RESTRICTION ENZYME ECOKMRR"/>
    <property type="match status" value="1"/>
</dbReference>
<feature type="domain" description="Pyrrolo-quinoline quinone repeat" evidence="3">
    <location>
        <begin position="51"/>
        <end position="133"/>
    </location>
</feature>
<dbReference type="SUPFAM" id="SSF52980">
    <property type="entry name" value="Restriction endonuclease-like"/>
    <property type="match status" value="1"/>
</dbReference>
<keyword evidence="4" id="KW-0255">Endonuclease</keyword>
<dbReference type="SUPFAM" id="SSF50998">
    <property type="entry name" value="Quinoprotein alcohol dehydrogenase-like"/>
    <property type="match status" value="1"/>
</dbReference>
<keyword evidence="1" id="KW-0175">Coiled coil</keyword>
<keyword evidence="4" id="KW-0540">Nuclease</keyword>
<gene>
    <name evidence="4" type="ORF">Natoc_1178</name>
</gene>
<dbReference type="Gene3D" id="2.130.10.10">
    <property type="entry name" value="YVTN repeat-like/Quinoprotein amine dehydrogenase"/>
    <property type="match status" value="1"/>
</dbReference>
<dbReference type="eggNOG" id="arCOG02556">
    <property type="taxonomic scope" value="Archaea"/>
</dbReference>